<dbReference type="AlphaFoldDB" id="A0A1F7SJ59"/>
<dbReference type="GO" id="GO:0010041">
    <property type="term" value="P:response to iron(III) ion"/>
    <property type="evidence" value="ECO:0007669"/>
    <property type="project" value="TreeGrafter"/>
</dbReference>
<keyword evidence="5 8" id="KW-0812">Transmembrane</keyword>
<name>A0A1F7SJ59_9BACT</name>
<dbReference type="EMBL" id="MGDJ01000017">
    <property type="protein sequence ID" value="OGL53254.1"/>
    <property type="molecule type" value="Genomic_DNA"/>
</dbReference>
<accession>A0A1F7SJ59</accession>
<evidence type="ECO:0000256" key="4">
    <source>
        <dbReference type="ARBA" id="ARBA00022679"/>
    </source>
</evidence>
<keyword evidence="6 8" id="KW-1133">Transmembrane helix</keyword>
<feature type="transmembrane region" description="Helical" evidence="8">
    <location>
        <begin position="92"/>
        <end position="113"/>
    </location>
</feature>
<keyword evidence="3" id="KW-0328">Glycosyltransferase</keyword>
<evidence type="ECO:0000256" key="1">
    <source>
        <dbReference type="ARBA" id="ARBA00004651"/>
    </source>
</evidence>
<dbReference type="Proteomes" id="UP000185874">
    <property type="component" value="Unassembled WGS sequence"/>
</dbReference>
<evidence type="ECO:0000256" key="6">
    <source>
        <dbReference type="ARBA" id="ARBA00022989"/>
    </source>
</evidence>
<evidence type="ECO:0000313" key="10">
    <source>
        <dbReference type="EMBL" id="OGL53254.1"/>
    </source>
</evidence>
<comment type="subcellular location">
    <subcellularLocation>
        <location evidence="1">Cell membrane</location>
        <topology evidence="1">Multi-pass membrane protein</topology>
    </subcellularLocation>
</comment>
<evidence type="ECO:0000256" key="8">
    <source>
        <dbReference type="SAM" id="Phobius"/>
    </source>
</evidence>
<feature type="domain" description="Glycosyltransferase RgtA/B/C/D-like" evidence="9">
    <location>
        <begin position="74"/>
        <end position="227"/>
    </location>
</feature>
<keyword evidence="4" id="KW-0808">Transferase</keyword>
<dbReference type="InterPro" id="IPR050297">
    <property type="entry name" value="LipidA_mod_glycosyltrf_83"/>
</dbReference>
<dbReference type="InterPro" id="IPR038731">
    <property type="entry name" value="RgtA/B/C-like"/>
</dbReference>
<feature type="transmembrane region" description="Helical" evidence="8">
    <location>
        <begin position="312"/>
        <end position="329"/>
    </location>
</feature>
<protein>
    <recommendedName>
        <fullName evidence="9">Glycosyltransferase RgtA/B/C/D-like domain-containing protein</fullName>
    </recommendedName>
</protein>
<evidence type="ECO:0000259" key="9">
    <source>
        <dbReference type="Pfam" id="PF13231"/>
    </source>
</evidence>
<feature type="transmembrane region" description="Helical" evidence="8">
    <location>
        <begin position="120"/>
        <end position="136"/>
    </location>
</feature>
<feature type="transmembrane region" description="Helical" evidence="8">
    <location>
        <begin position="365"/>
        <end position="383"/>
    </location>
</feature>
<evidence type="ECO:0000256" key="2">
    <source>
        <dbReference type="ARBA" id="ARBA00022475"/>
    </source>
</evidence>
<evidence type="ECO:0000256" key="7">
    <source>
        <dbReference type="ARBA" id="ARBA00023136"/>
    </source>
</evidence>
<comment type="caution">
    <text evidence="10">The sequence shown here is derived from an EMBL/GenBank/DDBJ whole genome shotgun (WGS) entry which is preliminary data.</text>
</comment>
<feature type="transmembrane region" description="Helical" evidence="8">
    <location>
        <begin position="7"/>
        <end position="26"/>
    </location>
</feature>
<evidence type="ECO:0000313" key="11">
    <source>
        <dbReference type="Proteomes" id="UP000185874"/>
    </source>
</evidence>
<proteinExistence type="predicted"/>
<keyword evidence="2" id="KW-1003">Cell membrane</keyword>
<feature type="transmembrane region" description="Helical" evidence="8">
    <location>
        <begin position="142"/>
        <end position="160"/>
    </location>
</feature>
<evidence type="ECO:0000256" key="5">
    <source>
        <dbReference type="ARBA" id="ARBA00022692"/>
    </source>
</evidence>
<keyword evidence="7 8" id="KW-0472">Membrane</keyword>
<dbReference type="PANTHER" id="PTHR33908">
    <property type="entry name" value="MANNOSYLTRANSFERASE YKCB-RELATED"/>
    <property type="match status" value="1"/>
</dbReference>
<evidence type="ECO:0000256" key="3">
    <source>
        <dbReference type="ARBA" id="ARBA00022676"/>
    </source>
</evidence>
<feature type="transmembrane region" description="Helical" evidence="8">
    <location>
        <begin position="290"/>
        <end position="306"/>
    </location>
</feature>
<dbReference type="GO" id="GO:0016763">
    <property type="term" value="F:pentosyltransferase activity"/>
    <property type="evidence" value="ECO:0007669"/>
    <property type="project" value="TreeGrafter"/>
</dbReference>
<feature type="transmembrane region" description="Helical" evidence="8">
    <location>
        <begin position="213"/>
        <end position="233"/>
    </location>
</feature>
<dbReference type="GO" id="GO:0009103">
    <property type="term" value="P:lipopolysaccharide biosynthetic process"/>
    <property type="evidence" value="ECO:0007669"/>
    <property type="project" value="UniProtKB-ARBA"/>
</dbReference>
<dbReference type="PANTHER" id="PTHR33908:SF3">
    <property type="entry name" value="UNDECAPRENYL PHOSPHATE-ALPHA-4-AMINO-4-DEOXY-L-ARABINOSE ARABINOSYL TRANSFERASE"/>
    <property type="match status" value="1"/>
</dbReference>
<dbReference type="Pfam" id="PF13231">
    <property type="entry name" value="PMT_2"/>
    <property type="match status" value="1"/>
</dbReference>
<feature type="transmembrane region" description="Helical" evidence="8">
    <location>
        <begin position="341"/>
        <end position="359"/>
    </location>
</feature>
<gene>
    <name evidence="10" type="ORF">A3K55_02070</name>
</gene>
<reference evidence="10 11" key="1">
    <citation type="journal article" date="2016" name="Nat. Commun.">
        <title>Thousands of microbial genomes shed light on interconnected biogeochemical processes in an aquifer system.</title>
        <authorList>
            <person name="Anantharaman K."/>
            <person name="Brown C.T."/>
            <person name="Hug L.A."/>
            <person name="Sharon I."/>
            <person name="Castelle C.J."/>
            <person name="Probst A.J."/>
            <person name="Thomas B.C."/>
            <person name="Singh A."/>
            <person name="Wilkins M.J."/>
            <person name="Karaoz U."/>
            <person name="Brodie E.L."/>
            <person name="Williams K.H."/>
            <person name="Hubbard S.S."/>
            <person name="Banfield J.F."/>
        </authorList>
    </citation>
    <scope>NUCLEOTIDE SEQUENCE [LARGE SCALE GENOMIC DNA]</scope>
</reference>
<organism evidence="10 11">
    <name type="scientific">Candidatus Shapirobacteria bacterium RBG_13_44_7</name>
    <dbReference type="NCBI Taxonomy" id="1802149"/>
    <lineage>
        <taxon>Bacteria</taxon>
        <taxon>Candidatus Shapironibacteriota</taxon>
    </lineage>
</organism>
<dbReference type="GO" id="GO:0005886">
    <property type="term" value="C:plasma membrane"/>
    <property type="evidence" value="ECO:0007669"/>
    <property type="project" value="UniProtKB-SubCell"/>
</dbReference>
<feature type="transmembrane region" description="Helical" evidence="8">
    <location>
        <begin position="172"/>
        <end position="193"/>
    </location>
</feature>
<sequence>MIPPKKTFIHLPLVVIIFLGIFFRLYHLADNPHGFFCDEASVGYNAYSILKTGKDEWGNRLPMFFPAFGEYKNPVMTYSAIPFIGVFGLSEFSVRLTSVFYGVITILILYLFLAENFNPQIALFSSLFLAISPWHVHFSRTALEGLTPFVFFTVCGHLFWFRLLKNHSIKNLFFSVLFFALALYSYFPARIFIPLYCFCLFLFTFKKIFQPKLIILLFSLTFLFILPLGQHLLSGSGFSRWQQIKGDLKISSAIQKYSYYFSPNYLFLKGDTDFPGQFVTRHSLRQIGELHLIQLPLILLGLFYLIKTKSKHTSWIITWLLLYPLSDLFTNSIGPQATRTIIGVIPFQLLTGLGLYSFFHHFSSPITVTAFFVVLGISTLYFFQKLSLYPQYSSDYWGWQSGPREVVKYFLSQKDNYDQLCLEGKFNSPKIFIKFYDPTNQCSDKCQICDSTSFDSQSKQLFALSQESYDKLNNQGKNITIHHLITYPNGQPAFVIGEITLL</sequence>